<evidence type="ECO:0000256" key="3">
    <source>
        <dbReference type="ARBA" id="ARBA00022679"/>
    </source>
</evidence>
<dbReference type="GO" id="GO:0006357">
    <property type="term" value="P:regulation of transcription by RNA polymerase II"/>
    <property type="evidence" value="ECO:0007669"/>
    <property type="project" value="TreeGrafter"/>
</dbReference>
<dbReference type="PROSITE" id="PS51466">
    <property type="entry name" value="PINIT"/>
    <property type="match status" value="1"/>
</dbReference>
<evidence type="ECO:0000259" key="11">
    <source>
        <dbReference type="PROSITE" id="PS51466"/>
    </source>
</evidence>
<keyword evidence="4" id="KW-0479">Metal-binding</keyword>
<feature type="domain" description="SP-RING-type" evidence="10">
    <location>
        <begin position="207"/>
        <end position="288"/>
    </location>
</feature>
<comment type="caution">
    <text evidence="12">The sequence shown here is derived from an EMBL/GenBank/DDBJ whole genome shotgun (WGS) entry which is preliminary data.</text>
</comment>
<evidence type="ECO:0000313" key="13">
    <source>
        <dbReference type="Proteomes" id="UP000821866"/>
    </source>
</evidence>
<evidence type="ECO:0000256" key="7">
    <source>
        <dbReference type="ARBA" id="ARBA00022833"/>
    </source>
</evidence>
<dbReference type="FunFam" id="2.60.120.780:FF:000001">
    <property type="entry name" value="E3 SUMO-protein ligase PIAS2 isoform X1"/>
    <property type="match status" value="1"/>
</dbReference>
<evidence type="ECO:0000256" key="8">
    <source>
        <dbReference type="PROSITE-ProRule" id="PRU00452"/>
    </source>
</evidence>
<dbReference type="InterPro" id="IPR004181">
    <property type="entry name" value="Znf_MIZ"/>
</dbReference>
<evidence type="ECO:0000259" key="10">
    <source>
        <dbReference type="PROSITE" id="PS51044"/>
    </source>
</evidence>
<evidence type="ECO:0000256" key="2">
    <source>
        <dbReference type="ARBA" id="ARBA00005383"/>
    </source>
</evidence>
<protein>
    <recommendedName>
        <fullName evidence="14">Zn-finger transcription factor</fullName>
    </recommendedName>
</protein>
<evidence type="ECO:0000256" key="1">
    <source>
        <dbReference type="ARBA" id="ARBA00004718"/>
    </source>
</evidence>
<keyword evidence="7" id="KW-0862">Zinc</keyword>
<evidence type="ECO:0000313" key="12">
    <source>
        <dbReference type="EMBL" id="KAH8024078.1"/>
    </source>
</evidence>
<dbReference type="GO" id="GO:0016925">
    <property type="term" value="P:protein sumoylation"/>
    <property type="evidence" value="ECO:0007669"/>
    <property type="project" value="TreeGrafter"/>
</dbReference>
<dbReference type="VEuPathDB" id="VectorBase:LOC119172241"/>
<gene>
    <name evidence="12" type="ORF">HPB51_021423</name>
</gene>
<keyword evidence="5 8" id="KW-0863">Zinc-finger</keyword>
<dbReference type="PROSITE" id="PS51044">
    <property type="entry name" value="ZF_SP_RING"/>
    <property type="match status" value="1"/>
</dbReference>
<dbReference type="Gene3D" id="2.60.120.780">
    <property type="entry name" value="PINIT domain"/>
    <property type="match status" value="1"/>
</dbReference>
<name>A0A9J6DQ45_RHIMP</name>
<dbReference type="PANTHER" id="PTHR10782:SF94">
    <property type="entry name" value="SUPPRESSOR OF VARIEGATION 2-10, ISOFORM I"/>
    <property type="match status" value="1"/>
</dbReference>
<comment type="pathway">
    <text evidence="1">Protein modification; protein sumoylation.</text>
</comment>
<dbReference type="AlphaFoldDB" id="A0A9J6DQ45"/>
<dbReference type="GO" id="GO:0000785">
    <property type="term" value="C:chromatin"/>
    <property type="evidence" value="ECO:0007669"/>
    <property type="project" value="TreeGrafter"/>
</dbReference>
<dbReference type="GO" id="GO:0061665">
    <property type="term" value="F:SUMO ligase activity"/>
    <property type="evidence" value="ECO:0007669"/>
    <property type="project" value="TreeGrafter"/>
</dbReference>
<evidence type="ECO:0008006" key="14">
    <source>
        <dbReference type="Google" id="ProtNLM"/>
    </source>
</evidence>
<evidence type="ECO:0000256" key="9">
    <source>
        <dbReference type="SAM" id="MobiDB-lite"/>
    </source>
</evidence>
<dbReference type="InterPro" id="IPR038654">
    <property type="entry name" value="PINIT_sf"/>
</dbReference>
<dbReference type="PANTHER" id="PTHR10782">
    <property type="entry name" value="ZINC FINGER MIZ DOMAIN-CONTAINING PROTEIN"/>
    <property type="match status" value="1"/>
</dbReference>
<keyword evidence="13" id="KW-1185">Reference proteome</keyword>
<organism evidence="12 13">
    <name type="scientific">Rhipicephalus microplus</name>
    <name type="common">Cattle tick</name>
    <name type="synonym">Boophilus microplus</name>
    <dbReference type="NCBI Taxonomy" id="6941"/>
    <lineage>
        <taxon>Eukaryota</taxon>
        <taxon>Metazoa</taxon>
        <taxon>Ecdysozoa</taxon>
        <taxon>Arthropoda</taxon>
        <taxon>Chelicerata</taxon>
        <taxon>Arachnida</taxon>
        <taxon>Acari</taxon>
        <taxon>Parasitiformes</taxon>
        <taxon>Ixodida</taxon>
        <taxon>Ixodoidea</taxon>
        <taxon>Ixodidae</taxon>
        <taxon>Rhipicephalinae</taxon>
        <taxon>Rhipicephalus</taxon>
        <taxon>Boophilus</taxon>
    </lineage>
</organism>
<accession>A0A9J6DQ45</accession>
<sequence>MASRSSSKTSRRSSRSRYPHAYFRKQPFYDVVATLLPATRLKSDGHSRCHRCFQFRFLPHHVNEIFTSLSHKTPEVSEYGVQVHLRFCLDYKSGDQEDCYPADLSVKVNDKVCALPALIPAQAPGGATVHVRQPVNIVSYCFLHPDMKNRLSLDWARERGREYLVGVFLVRKESAATILRELQAREAPSTVATREHITKKVQERASGGDDIAVTSFRVSLTCPLSKKRMSVPCRAHGCKHVQCFDAASYLQVNETRPTWICPVCGRRADFFSLFVDQLFKQIVEKAPASCDSVVFRADGSWTPSASPGDDYRAGKASTTSARSSKRRSMSSSNERDGRPSKRRKTTFVDLTVDVIDLTEHSGNEAEGRGGGHDPCASIDPSPPLVGGGYVSPAPDCVEVVQTSEFDMRKIIMNDAAVTPLSRLAAACIYTPPIDALCWGSSSHLSTLDVQPYTSSAWAVRDAPDVKRALLWGKLRAWEGIKGIEKASAKKR</sequence>
<keyword evidence="3" id="KW-0808">Transferase</keyword>
<dbReference type="Gene3D" id="3.30.40.10">
    <property type="entry name" value="Zinc/RING finger domain, C3HC4 (zinc finger)"/>
    <property type="match status" value="1"/>
</dbReference>
<dbReference type="GO" id="GO:0008270">
    <property type="term" value="F:zinc ion binding"/>
    <property type="evidence" value="ECO:0007669"/>
    <property type="project" value="UniProtKB-KW"/>
</dbReference>
<evidence type="ECO:0000256" key="4">
    <source>
        <dbReference type="ARBA" id="ARBA00022723"/>
    </source>
</evidence>
<dbReference type="EMBL" id="JABSTU010000008">
    <property type="protein sequence ID" value="KAH8024078.1"/>
    <property type="molecule type" value="Genomic_DNA"/>
</dbReference>
<dbReference type="Pfam" id="PF02891">
    <property type="entry name" value="zf-MIZ"/>
    <property type="match status" value="1"/>
</dbReference>
<comment type="similarity">
    <text evidence="2">Belongs to the PIAS family.</text>
</comment>
<reference evidence="12" key="1">
    <citation type="journal article" date="2020" name="Cell">
        <title>Large-Scale Comparative Analyses of Tick Genomes Elucidate Their Genetic Diversity and Vector Capacities.</title>
        <authorList>
            <consortium name="Tick Genome and Microbiome Consortium (TIGMIC)"/>
            <person name="Jia N."/>
            <person name="Wang J."/>
            <person name="Shi W."/>
            <person name="Du L."/>
            <person name="Sun Y."/>
            <person name="Zhan W."/>
            <person name="Jiang J.F."/>
            <person name="Wang Q."/>
            <person name="Zhang B."/>
            <person name="Ji P."/>
            <person name="Bell-Sakyi L."/>
            <person name="Cui X.M."/>
            <person name="Yuan T.T."/>
            <person name="Jiang B.G."/>
            <person name="Yang W.F."/>
            <person name="Lam T.T."/>
            <person name="Chang Q.C."/>
            <person name="Ding S.J."/>
            <person name="Wang X.J."/>
            <person name="Zhu J.G."/>
            <person name="Ruan X.D."/>
            <person name="Zhao L."/>
            <person name="Wei J.T."/>
            <person name="Ye R.Z."/>
            <person name="Que T.C."/>
            <person name="Du C.H."/>
            <person name="Zhou Y.H."/>
            <person name="Cheng J.X."/>
            <person name="Dai P.F."/>
            <person name="Guo W.B."/>
            <person name="Han X.H."/>
            <person name="Huang E.J."/>
            <person name="Li L.F."/>
            <person name="Wei W."/>
            <person name="Gao Y.C."/>
            <person name="Liu J.Z."/>
            <person name="Shao H.Z."/>
            <person name="Wang X."/>
            <person name="Wang C.C."/>
            <person name="Yang T.C."/>
            <person name="Huo Q.B."/>
            <person name="Li W."/>
            <person name="Chen H.Y."/>
            <person name="Chen S.E."/>
            <person name="Zhou L.G."/>
            <person name="Ni X.B."/>
            <person name="Tian J.H."/>
            <person name="Sheng Y."/>
            <person name="Liu T."/>
            <person name="Pan Y.S."/>
            <person name="Xia L.Y."/>
            <person name="Li J."/>
            <person name="Zhao F."/>
            <person name="Cao W.C."/>
        </authorList>
    </citation>
    <scope>NUCLEOTIDE SEQUENCE</scope>
    <source>
        <strain evidence="12">Rmic-2018</strain>
    </source>
</reference>
<dbReference type="GO" id="GO:0003712">
    <property type="term" value="F:transcription coregulator activity"/>
    <property type="evidence" value="ECO:0007669"/>
    <property type="project" value="TreeGrafter"/>
</dbReference>
<keyword evidence="6" id="KW-0833">Ubl conjugation pathway</keyword>
<feature type="region of interest" description="Disordered" evidence="9">
    <location>
        <begin position="303"/>
        <end position="343"/>
    </location>
</feature>
<evidence type="ECO:0000256" key="5">
    <source>
        <dbReference type="ARBA" id="ARBA00022771"/>
    </source>
</evidence>
<dbReference type="Pfam" id="PF14324">
    <property type="entry name" value="PINIT"/>
    <property type="match status" value="1"/>
</dbReference>
<feature type="domain" description="PINIT" evidence="11">
    <location>
        <begin position="8"/>
        <end position="173"/>
    </location>
</feature>
<proteinExistence type="inferred from homology"/>
<feature type="region of interest" description="Disordered" evidence="9">
    <location>
        <begin position="358"/>
        <end position="379"/>
    </location>
</feature>
<reference evidence="12" key="2">
    <citation type="submission" date="2021-09" db="EMBL/GenBank/DDBJ databases">
        <authorList>
            <person name="Jia N."/>
            <person name="Wang J."/>
            <person name="Shi W."/>
            <person name="Du L."/>
            <person name="Sun Y."/>
            <person name="Zhan W."/>
            <person name="Jiang J."/>
            <person name="Wang Q."/>
            <person name="Zhang B."/>
            <person name="Ji P."/>
            <person name="Sakyi L.B."/>
            <person name="Cui X."/>
            <person name="Yuan T."/>
            <person name="Jiang B."/>
            <person name="Yang W."/>
            <person name="Lam T.T.-Y."/>
            <person name="Chang Q."/>
            <person name="Ding S."/>
            <person name="Wang X."/>
            <person name="Zhu J."/>
            <person name="Ruan X."/>
            <person name="Zhao L."/>
            <person name="Wei J."/>
            <person name="Que T."/>
            <person name="Du C."/>
            <person name="Cheng J."/>
            <person name="Dai P."/>
            <person name="Han X."/>
            <person name="Huang E."/>
            <person name="Gao Y."/>
            <person name="Liu J."/>
            <person name="Shao H."/>
            <person name="Ye R."/>
            <person name="Li L."/>
            <person name="Wei W."/>
            <person name="Wang X."/>
            <person name="Wang C."/>
            <person name="Huo Q."/>
            <person name="Li W."/>
            <person name="Guo W."/>
            <person name="Chen H."/>
            <person name="Chen S."/>
            <person name="Zhou L."/>
            <person name="Zhou L."/>
            <person name="Ni X."/>
            <person name="Tian J."/>
            <person name="Zhou Y."/>
            <person name="Sheng Y."/>
            <person name="Liu T."/>
            <person name="Pan Y."/>
            <person name="Xia L."/>
            <person name="Li J."/>
            <person name="Zhao F."/>
            <person name="Cao W."/>
        </authorList>
    </citation>
    <scope>NUCLEOTIDE SEQUENCE</scope>
    <source>
        <strain evidence="12">Rmic-2018</strain>
        <tissue evidence="12">Larvae</tissue>
    </source>
</reference>
<dbReference type="Proteomes" id="UP000821866">
    <property type="component" value="Chromosome 6"/>
</dbReference>
<dbReference type="InterPro" id="IPR023321">
    <property type="entry name" value="PINIT"/>
</dbReference>
<evidence type="ECO:0000256" key="6">
    <source>
        <dbReference type="ARBA" id="ARBA00022786"/>
    </source>
</evidence>
<feature type="compositionally biased region" description="Basic and acidic residues" evidence="9">
    <location>
        <begin position="358"/>
        <end position="371"/>
    </location>
</feature>
<dbReference type="InterPro" id="IPR013083">
    <property type="entry name" value="Znf_RING/FYVE/PHD"/>
</dbReference>